<evidence type="ECO:0000256" key="7">
    <source>
        <dbReference type="RuleBase" id="RU369079"/>
    </source>
</evidence>
<protein>
    <recommendedName>
        <fullName evidence="7">TRAP transporter large permease protein</fullName>
    </recommendedName>
</protein>
<feature type="transmembrane region" description="Helical" evidence="7">
    <location>
        <begin position="277"/>
        <end position="296"/>
    </location>
</feature>
<feature type="domain" description="TRAP C4-dicarboxylate transport system permease DctM subunit" evidence="8">
    <location>
        <begin position="7"/>
        <end position="417"/>
    </location>
</feature>
<keyword evidence="6 7" id="KW-0472">Membrane</keyword>
<feature type="transmembrane region" description="Helical" evidence="7">
    <location>
        <begin position="213"/>
        <end position="235"/>
    </location>
</feature>
<feature type="transmembrane region" description="Helical" evidence="7">
    <location>
        <begin position="334"/>
        <end position="353"/>
    </location>
</feature>
<evidence type="ECO:0000256" key="1">
    <source>
        <dbReference type="ARBA" id="ARBA00004429"/>
    </source>
</evidence>
<comment type="subunit">
    <text evidence="7">The complex comprises the extracytoplasmic solute receptor protein and the two transmembrane proteins.</text>
</comment>
<evidence type="ECO:0000313" key="9">
    <source>
        <dbReference type="EMBL" id="SPT70999.1"/>
    </source>
</evidence>
<name>A0A2X0V9B9_9GAMM</name>
<reference evidence="9 10" key="1">
    <citation type="submission" date="2018-06" db="EMBL/GenBank/DDBJ databases">
        <authorList>
            <consortium name="Pathogen Informatics"/>
            <person name="Doyle S."/>
        </authorList>
    </citation>
    <scope>NUCLEOTIDE SEQUENCE [LARGE SCALE GENOMIC DNA]</scope>
    <source>
        <strain evidence="9 10">NCTC13093</strain>
    </source>
</reference>
<evidence type="ECO:0000256" key="2">
    <source>
        <dbReference type="ARBA" id="ARBA00022475"/>
    </source>
</evidence>
<keyword evidence="3 7" id="KW-0997">Cell inner membrane</keyword>
<feature type="transmembrane region" description="Helical" evidence="7">
    <location>
        <begin position="96"/>
        <end position="119"/>
    </location>
</feature>
<dbReference type="AlphaFoldDB" id="A0A2X0V9B9"/>
<dbReference type="GO" id="GO:0005886">
    <property type="term" value="C:plasma membrane"/>
    <property type="evidence" value="ECO:0007669"/>
    <property type="project" value="UniProtKB-SubCell"/>
</dbReference>
<feature type="transmembrane region" description="Helical" evidence="7">
    <location>
        <begin position="140"/>
        <end position="164"/>
    </location>
</feature>
<keyword evidence="4 7" id="KW-0812">Transmembrane</keyword>
<proteinExistence type="inferred from homology"/>
<organism evidence="9 10">
    <name type="scientific">Anaerobiospirillum thomasii</name>
    <dbReference type="NCBI Taxonomy" id="179995"/>
    <lineage>
        <taxon>Bacteria</taxon>
        <taxon>Pseudomonadati</taxon>
        <taxon>Pseudomonadota</taxon>
        <taxon>Gammaproteobacteria</taxon>
        <taxon>Aeromonadales</taxon>
        <taxon>Succinivibrionaceae</taxon>
        <taxon>Anaerobiospirillum</taxon>
    </lineage>
</organism>
<dbReference type="InterPro" id="IPR004681">
    <property type="entry name" value="TRAP_DctM"/>
</dbReference>
<dbReference type="PANTHER" id="PTHR33362:SF4">
    <property type="entry name" value="2,3-DIKETO-L-GULONATE TRAP TRANSPORTER LARGE PERMEASE PROTEIN YIAN"/>
    <property type="match status" value="1"/>
</dbReference>
<sequence>MELAVFLISLFTLLFTGLPIGIVLMACSLLLMYTIDLSDLSYQLSFQVVGGIDNYILMTVPFFILAGEIMKEGGISKQLIDFAKILVGRFRGGMGYVTVLACMLFAGLSGIAIADVSALGSMLVPMMVASGYDKARATGLVCSASLTAPIIPPSLAFIVLGVAAELSIGRLFVMGIVPGILLGLSIMVAWFIVVRRDGYNDIQKVTLKEALPITIKALPAVMLPIIIIVGIRMGYFTPTEGGAVACVYAFVVATVLNRKLKLSAMPDILFNAMKSTAVVMFIVGPACAVAWIISMADVPAELTEQMTAFIEHPILLLIMINILLLALGMVMDIVPIILIFSPVLFPLITAAGIDPYYFALIMVLNLCIGLQTPPVGTVLFVGMTISNLKMGQIIRGISPFIIAEFAFLALCLLFPQLITVPAAWFGY</sequence>
<dbReference type="NCBIfam" id="TIGR00786">
    <property type="entry name" value="dctM"/>
    <property type="match status" value="1"/>
</dbReference>
<dbReference type="EMBL" id="UAPV01000001">
    <property type="protein sequence ID" value="SPT70999.1"/>
    <property type="molecule type" value="Genomic_DNA"/>
</dbReference>
<feature type="transmembrane region" description="Helical" evidence="7">
    <location>
        <begin position="241"/>
        <end position="257"/>
    </location>
</feature>
<keyword evidence="5 7" id="KW-1133">Transmembrane helix</keyword>
<dbReference type="InterPro" id="IPR010656">
    <property type="entry name" value="DctM"/>
</dbReference>
<feature type="transmembrane region" description="Helical" evidence="7">
    <location>
        <begin position="44"/>
        <end position="66"/>
    </location>
</feature>
<dbReference type="PANTHER" id="PTHR33362">
    <property type="entry name" value="SIALIC ACID TRAP TRANSPORTER PERMEASE PROTEIN SIAT-RELATED"/>
    <property type="match status" value="1"/>
</dbReference>
<feature type="transmembrane region" description="Helical" evidence="7">
    <location>
        <begin position="170"/>
        <end position="193"/>
    </location>
</feature>
<evidence type="ECO:0000256" key="6">
    <source>
        <dbReference type="ARBA" id="ARBA00023136"/>
    </source>
</evidence>
<evidence type="ECO:0000313" key="10">
    <source>
        <dbReference type="Proteomes" id="UP000250086"/>
    </source>
</evidence>
<gene>
    <name evidence="9" type="primary">siaT_11</name>
    <name evidence="9" type="ORF">NCTC13093_02429</name>
</gene>
<accession>A0A2X0V9B9</accession>
<dbReference type="RefSeq" id="WP_113745010.1">
    <property type="nucleotide sequence ID" value="NZ_UAPV01000001.1"/>
</dbReference>
<comment type="function">
    <text evidence="7">Part of the tripartite ATP-independent periplasmic (TRAP) transport system.</text>
</comment>
<dbReference type="PIRSF" id="PIRSF006066">
    <property type="entry name" value="HI0050"/>
    <property type="match status" value="1"/>
</dbReference>
<dbReference type="Proteomes" id="UP000250086">
    <property type="component" value="Unassembled WGS sequence"/>
</dbReference>
<feature type="transmembrane region" description="Helical" evidence="7">
    <location>
        <begin position="6"/>
        <end position="32"/>
    </location>
</feature>
<comment type="subcellular location">
    <subcellularLocation>
        <location evidence="1 7">Cell inner membrane</location>
        <topology evidence="1 7">Multi-pass membrane protein</topology>
    </subcellularLocation>
</comment>
<evidence type="ECO:0000256" key="5">
    <source>
        <dbReference type="ARBA" id="ARBA00022989"/>
    </source>
</evidence>
<comment type="similarity">
    <text evidence="7">Belongs to the TRAP transporter large permease family.</text>
</comment>
<evidence type="ECO:0000256" key="3">
    <source>
        <dbReference type="ARBA" id="ARBA00022519"/>
    </source>
</evidence>
<feature type="transmembrane region" description="Helical" evidence="7">
    <location>
        <begin position="308"/>
        <end position="327"/>
    </location>
</feature>
<feature type="transmembrane region" description="Helical" evidence="7">
    <location>
        <begin position="397"/>
        <end position="418"/>
    </location>
</feature>
<keyword evidence="2" id="KW-1003">Cell membrane</keyword>
<dbReference type="GO" id="GO:0022857">
    <property type="term" value="F:transmembrane transporter activity"/>
    <property type="evidence" value="ECO:0007669"/>
    <property type="project" value="UniProtKB-UniRule"/>
</dbReference>
<evidence type="ECO:0000259" key="8">
    <source>
        <dbReference type="Pfam" id="PF06808"/>
    </source>
</evidence>
<dbReference type="Pfam" id="PF06808">
    <property type="entry name" value="DctM"/>
    <property type="match status" value="1"/>
</dbReference>
<feature type="transmembrane region" description="Helical" evidence="7">
    <location>
        <begin position="359"/>
        <end position="385"/>
    </location>
</feature>
<keyword evidence="7" id="KW-0813">Transport</keyword>
<evidence type="ECO:0000256" key="4">
    <source>
        <dbReference type="ARBA" id="ARBA00022692"/>
    </source>
</evidence>
<keyword evidence="10" id="KW-1185">Reference proteome</keyword>